<evidence type="ECO:0000256" key="3">
    <source>
        <dbReference type="ARBA" id="ARBA00022786"/>
    </source>
</evidence>
<reference evidence="11 12" key="1">
    <citation type="journal article" date="2008" name="Nature">
        <title>The Trichoplax genome and the nature of placozoans.</title>
        <authorList>
            <person name="Srivastava M."/>
            <person name="Begovic E."/>
            <person name="Chapman J."/>
            <person name="Putnam N.H."/>
            <person name="Hellsten U."/>
            <person name="Kawashima T."/>
            <person name="Kuo A."/>
            <person name="Mitros T."/>
            <person name="Salamov A."/>
            <person name="Carpenter M.L."/>
            <person name="Signorovitch A.Y."/>
            <person name="Moreno M.A."/>
            <person name="Kamm K."/>
            <person name="Grimwood J."/>
            <person name="Schmutz J."/>
            <person name="Shapiro H."/>
            <person name="Grigoriev I.V."/>
            <person name="Buss L.W."/>
            <person name="Schierwater B."/>
            <person name="Dellaporta S.L."/>
            <person name="Rokhsar D.S."/>
        </authorList>
    </citation>
    <scope>NUCLEOTIDE SEQUENCE [LARGE SCALE GENOMIC DNA]</scope>
    <source>
        <strain evidence="11 12">Grell-BS-1999</strain>
    </source>
</reference>
<dbReference type="PhylomeDB" id="B3S209"/>
<evidence type="ECO:0000313" key="11">
    <source>
        <dbReference type="EMBL" id="EDV23599.1"/>
    </source>
</evidence>
<dbReference type="PANTHER" id="PTHR46276:SF1">
    <property type="entry name" value="E3 UBIQUITIN-PROTEIN LIGASE UBR5"/>
    <property type="match status" value="1"/>
</dbReference>
<dbReference type="Gene3D" id="3.90.1750.10">
    <property type="entry name" value="Hect, E3 ligase catalytic domains"/>
    <property type="match status" value="2"/>
</dbReference>
<evidence type="ECO:0000256" key="1">
    <source>
        <dbReference type="ARBA" id="ARBA00022723"/>
    </source>
</evidence>
<dbReference type="FunFam" id="3.30.2160.10:FF:000008">
    <property type="entry name" value="Apoptosis-resistant E3 ubiquitin protein ligase 1"/>
    <property type="match status" value="1"/>
</dbReference>
<dbReference type="RefSeq" id="XP_002114509.1">
    <property type="nucleotide sequence ID" value="XM_002114473.1"/>
</dbReference>
<evidence type="ECO:0000313" key="12">
    <source>
        <dbReference type="Proteomes" id="UP000009022"/>
    </source>
</evidence>
<evidence type="ECO:0000259" key="9">
    <source>
        <dbReference type="PROSITE" id="PS51157"/>
    </source>
</evidence>
<dbReference type="GO" id="GO:0003723">
    <property type="term" value="F:RNA binding"/>
    <property type="evidence" value="ECO:0007669"/>
    <property type="project" value="InterPro"/>
</dbReference>
<evidence type="ECO:0000256" key="6">
    <source>
        <dbReference type="PROSITE-ProRule" id="PRU00508"/>
    </source>
</evidence>
<feature type="region of interest" description="Disordered" evidence="7">
    <location>
        <begin position="1462"/>
        <end position="1534"/>
    </location>
</feature>
<feature type="region of interest" description="Disordered" evidence="7">
    <location>
        <begin position="89"/>
        <end position="125"/>
    </location>
</feature>
<dbReference type="OrthoDB" id="298098at2759"/>
<sequence>MTSLHVAVCPLPLSRNQLYQRLKEISRKVNTNRGNGSINSLKLLPGLEDAKIRDCVIGPKHIGLLFEDGSICRVSYIIHAELLREDCPSRNASHLGSDTKATTSGTTETGGSSRSSTSSRNTASVNVWPSSGVRARVMRRNRDSLLRRPFLASYRNVLPVNLVPDDLIEQVQGVLQDKSRQVIIRELQRSNLDVNVAVNNLLSRDDDDDTGEPEDSTEYTLADEMLSDNASFFDDGGFIFDSDFGDDNLTNNVHIRPSTSRGGSYRQSLRRDPSNTAEREESSKLMRSFDDLSDATSSNNLTDRNIDDISDLVQFNHVQWWLAADNTKEKDFTHIAALHSELIAVNSSGKLFQWKWSDKHPYKGQTDENMRHPRTADLDLKNEVIVLVAANSIRASVATLSGKVATWVDDCVHYFANKIEHPARKFREFEDNPIKSLQVCPLYTCVQLSSDVVMWWGIPPFAVRKKIIEKAKLRLKKAKSSCEPSSITVGSMVRFSGNPIYNHGAIAINISSGKPKIGQLLESAWNMDDKRRFRILPYNFVDADLENDDSHAQFKSESSKRYRDDSEFMEEIWDIKNAIFVEASMEPPVGQVMKIDGGFAIVKVNSRQDDSKSADDGDTQLYLETMLLRSCRLLPLGDLQLTKTPYSCRCVDKIQRVPKLLPPSKGRIVALSANCNGILQVTRSDGKLTYSRFNLDNGRSHTLCTIPTDMIQVEEHKEKATMLSIDQEWNCVLRDSLGALFPLSVVAGQNIKDSDWLNLPPTRSIAVGVNFMERSIHSINNPIALIAMVMDNQKLMSYILESDYRSVRQLLDEVDRISDPESKQNYIKSLLLEHCDGKRNILHMCASMCKATAEEDRRQADQSTPVNPSSSYSGPYLLANLHRSTSFPSSRTDSVDRLISSHMDEDMFVSSRHETISSHRDEISSLLGFMNESSSLPGPSVREGMKSQGSSKTSDYSRREQEMVTSNSFESSKEFNTSAAIKCLSLICKNDALKPYLGLLLLTRDAHGYTPFMLAVHLRAYKAALILFDLAKELAEKQDDSKEVLRQIICPSETTTDCSPIYNICLNDCCSFTWTGTEHINQDVYECRTCGLVDTHCCCTECALICHKGHNCVLKSSPSSAYCDCLEKCNCQIQVAGSQGDRLRLLQRLIAETDLVRLPNERGEHILLFVLHTAVRQANSHHQFRNRPHDRRLRHSKSLRSLSGTVVNKDMGPLLEPPKFAAKALELLLQDWTSVMSLIMPEAVNVIFDEGTKMNKPHSTDYPFLARDEQKAFLSSQDNSVRLDCFTYYLTVKYNTNECKALEHLLRTIIKSIENPITTVEAEIVAKRFVRSVARIFVVLSATPDAANVFRIPLRKCRSVFQSLHIFAVTELAKAADSLIAPVRLGIAQPAWLTVLTSHVDAAQFIENLFVTEPFTEGSTAGGSRTDGNDTSNPSFNDSLNNDQHASQEIRDPVIEIDHANIRSDADNTERRNTHDLTSSVSNDTLASRAPMAVEELIDTDSDASSPHEQSRELSRSADIANEGIQVDNSSNNESEMDLGMLEEIDSDSSDSVVLRIESASATTSRMHVQNDIDSNMVYYSDEEDESSSSEAFEEPDELPGRPQSRRMMRGNTDAPIYNISRSIREPHVLQWAVNATAHPQQGGHIITPNSILYPDSIRTGNSGNSNNSNRDSISSIANSNSSYIAKMFAVTVREVTDLLVTLTNLKKTKCIKSRSNTILPVDEVNLVDLQEKVKGCLSQSWRWIVDVMDNTESQLRFGVSLLLATDKKHPMHPLNPDYQQKLIASSRRDRASNRDTGHLWESSYRRARLEASNLFASSRHDVLIYALSLMRSNNYEHRDTIPFMDISSMKHVAYVFDAIMYFLRHDIRSLSTEDENNTRVSYEVSNRTSSSGATINVKEVSDTSKVYESRVRKNKRFFRRTNSTLHLGSEPADPFKTPMNIALPLAEKPHLLSPSVLKQDLFSSSIDTRDCFNSNRSVSVDLNLSTRLQNQHGDCGTDFNEMKPECWLGRWKLTVELFSRAFMEDIGCQPDSVLTELVSFDIKEAAFRREMEKHKNLQTRDLVIEVERDGAAMIKQTVISLNDFYKKHQTLDQPLAVHRVKASFKNEPGEGSGVARSFYSGIAEAFLSNEKLPVLNAGSSSSRDVNLGNDRRRGRNYFVSTNRIRDVQSYPLSYDAPSFDPTKYSHLESVIYNSSEKQVLGKRLFEKIRAFHPEHAAKITGMLLEHAPTQNLLALFSDENYLRQRIDEAISIICSHQSETEDNSSHQNSKDNEPLFYQPGKVGFYSPRPGSNSLTRLNLFRNIGRIIGLCLLQNEVSTLTFNRHVLKVLLNRDVQWHDLAFFNASLYENLRQLIMAGNKDNAEQYFKEMDLRFVINLSQEEGGKEVELIEGGSGISVTPENVYEYVELYAMQKMYFCMQKPLDAMRKGIFDVIPQNAFKNLNTEDLRLLLNGIGEVDVKWVKRHTSFNDESKGSSGNVERLKRWFWSIFEKMSTEEKRELLYFWTSSPALPVSGEGFQPLPTITIRPSDDQHLPTANTCISRLYLPLYSSKAILKSKLLMAIKIKVFGFV</sequence>
<dbReference type="GeneID" id="6755408"/>
<keyword evidence="12" id="KW-1185">Reference proteome</keyword>
<dbReference type="Proteomes" id="UP000009022">
    <property type="component" value="Unassembled WGS sequence"/>
</dbReference>
<dbReference type="InterPro" id="IPR009091">
    <property type="entry name" value="RCC1/BLIP-II"/>
</dbReference>
<dbReference type="CDD" id="cd19675">
    <property type="entry name" value="UBR-box_UBR5"/>
    <property type="match status" value="1"/>
</dbReference>
<dbReference type="GO" id="GO:0043130">
    <property type="term" value="F:ubiquitin binding"/>
    <property type="evidence" value="ECO:0007669"/>
    <property type="project" value="InterPro"/>
</dbReference>
<dbReference type="FunCoup" id="B3S209">
    <property type="interactions" value="2237"/>
</dbReference>
<dbReference type="CDD" id="cd14423">
    <property type="entry name" value="CUE_UBR5"/>
    <property type="match status" value="1"/>
</dbReference>
<dbReference type="InterPro" id="IPR003126">
    <property type="entry name" value="Znf_UBR"/>
</dbReference>
<evidence type="ECO:0000259" key="8">
    <source>
        <dbReference type="PROSITE" id="PS50237"/>
    </source>
</evidence>
<dbReference type="eggNOG" id="KOG0943">
    <property type="taxonomic scope" value="Eukaryota"/>
</dbReference>
<dbReference type="GO" id="GO:0090263">
    <property type="term" value="P:positive regulation of canonical Wnt signaling pathway"/>
    <property type="evidence" value="ECO:0000318"/>
    <property type="project" value="GO_Central"/>
</dbReference>
<feature type="region of interest" description="Disordered" evidence="7">
    <location>
        <begin position="1581"/>
        <end position="1610"/>
    </location>
</feature>
<dbReference type="PROSITE" id="PS50237">
    <property type="entry name" value="HECT"/>
    <property type="match status" value="1"/>
</dbReference>
<dbReference type="InterPro" id="IPR002004">
    <property type="entry name" value="PABP_HYD_C"/>
</dbReference>
<feature type="compositionally biased region" description="Polar residues" evidence="7">
    <location>
        <begin position="255"/>
        <end position="267"/>
    </location>
</feature>
<evidence type="ECO:0000256" key="2">
    <source>
        <dbReference type="ARBA" id="ARBA00022771"/>
    </source>
</evidence>
<evidence type="ECO:0000256" key="5">
    <source>
        <dbReference type="PROSITE-ProRule" id="PRU00104"/>
    </source>
</evidence>
<dbReference type="InterPro" id="IPR000569">
    <property type="entry name" value="HECT_dom"/>
</dbReference>
<keyword evidence="4" id="KW-0862">Zinc</keyword>
<dbReference type="Gene3D" id="1.10.1900.10">
    <property type="entry name" value="c-terminal domain of poly(a) binding protein"/>
    <property type="match status" value="1"/>
</dbReference>
<dbReference type="EMBL" id="DS985247">
    <property type="protein sequence ID" value="EDV23599.1"/>
    <property type="molecule type" value="Genomic_DNA"/>
</dbReference>
<dbReference type="OMA" id="IRDPNWL"/>
<dbReference type="SUPFAM" id="SSF56204">
    <property type="entry name" value="Hect, E3 ligase catalytic domain"/>
    <property type="match status" value="1"/>
</dbReference>
<keyword evidence="1" id="KW-0479">Metal-binding</keyword>
<feature type="compositionally biased region" description="Acidic residues" evidence="7">
    <location>
        <begin position="1581"/>
        <end position="1598"/>
    </location>
</feature>
<dbReference type="SMART" id="SM00119">
    <property type="entry name" value="HECTc"/>
    <property type="match status" value="1"/>
</dbReference>
<dbReference type="SMART" id="SM00396">
    <property type="entry name" value="ZnF_UBR1"/>
    <property type="match status" value="1"/>
</dbReference>
<dbReference type="Pfam" id="PF00658">
    <property type="entry name" value="MLLE"/>
    <property type="match status" value="1"/>
</dbReference>
<accession>B3S209</accession>
<dbReference type="Gene3D" id="3.30.2410.10">
    <property type="entry name" value="Hect, E3 ligase catalytic domain"/>
    <property type="match status" value="1"/>
</dbReference>
<feature type="compositionally biased region" description="Low complexity" evidence="7">
    <location>
        <begin position="96"/>
        <end position="124"/>
    </location>
</feature>
<feature type="compositionally biased region" description="Basic and acidic residues" evidence="7">
    <location>
        <begin position="1462"/>
        <end position="1475"/>
    </location>
</feature>
<dbReference type="GO" id="GO:0005634">
    <property type="term" value="C:nucleus"/>
    <property type="evidence" value="ECO:0000318"/>
    <property type="project" value="GO_Central"/>
</dbReference>
<feature type="region of interest" description="Disordered" evidence="7">
    <location>
        <begin position="255"/>
        <end position="290"/>
    </location>
</feature>
<feature type="compositionally biased region" description="Basic and acidic residues" evidence="7">
    <location>
        <begin position="269"/>
        <end position="290"/>
    </location>
</feature>
<feature type="region of interest" description="Disordered" evidence="7">
    <location>
        <begin position="1417"/>
        <end position="1446"/>
    </location>
</feature>
<feature type="compositionally biased region" description="Polar residues" evidence="7">
    <location>
        <begin position="1429"/>
        <end position="1445"/>
    </location>
</feature>
<dbReference type="PROSITE" id="PS51309">
    <property type="entry name" value="PABC"/>
    <property type="match status" value="1"/>
</dbReference>
<keyword evidence="3 5" id="KW-0833">Ubl conjugation pathway</keyword>
<feature type="region of interest" description="Disordered" evidence="7">
    <location>
        <begin position="934"/>
        <end position="959"/>
    </location>
</feature>
<dbReference type="FunFam" id="1.10.8.10:FF:000009">
    <property type="entry name" value="Putative E3 ubiquitin-protein ligase UBR5"/>
    <property type="match status" value="1"/>
</dbReference>
<dbReference type="PANTHER" id="PTHR46276">
    <property type="entry name" value="E3 UBIQUITIN-PROTEIN LIGASE UBR5"/>
    <property type="match status" value="1"/>
</dbReference>
<dbReference type="GO" id="GO:0005737">
    <property type="term" value="C:cytoplasm"/>
    <property type="evidence" value="ECO:0000318"/>
    <property type="project" value="GO_Central"/>
</dbReference>
<feature type="domain" description="HECT" evidence="8">
    <location>
        <begin position="2276"/>
        <end position="2571"/>
    </location>
</feature>
<dbReference type="KEGG" id="tad:TRIADDRAFT_58408"/>
<evidence type="ECO:0000256" key="7">
    <source>
        <dbReference type="SAM" id="MobiDB-lite"/>
    </source>
</evidence>
<feature type="active site" description="Glycyl thioester intermediate" evidence="5">
    <location>
        <position position="2540"/>
    </location>
</feature>
<name>B3S209_TRIAD</name>
<dbReference type="InterPro" id="IPR035983">
    <property type="entry name" value="Hect_E3_ubiquitin_ligase"/>
</dbReference>
<proteinExistence type="predicted"/>
<protein>
    <recommendedName>
        <fullName evidence="13">UBR-type domain-containing protein</fullName>
    </recommendedName>
</protein>
<dbReference type="Gene3D" id="1.10.8.10">
    <property type="entry name" value="DNA helicase RuvA subunit, C-terminal domain"/>
    <property type="match status" value="1"/>
</dbReference>
<feature type="zinc finger region" description="UBR-type" evidence="6">
    <location>
        <begin position="1068"/>
        <end position="1136"/>
    </location>
</feature>
<dbReference type="Pfam" id="PF11547">
    <property type="entry name" value="E3_UbLigase_EDD"/>
    <property type="match status" value="1"/>
</dbReference>
<dbReference type="GO" id="GO:0034450">
    <property type="term" value="F:ubiquitin-ubiquitin ligase activity"/>
    <property type="evidence" value="ECO:0000318"/>
    <property type="project" value="GO_Central"/>
</dbReference>
<dbReference type="InParanoid" id="B3S209"/>
<dbReference type="InterPro" id="IPR047503">
    <property type="entry name" value="UBR-box_UBR5"/>
</dbReference>
<dbReference type="SUPFAM" id="SSF63570">
    <property type="entry name" value="PABC (PABP) domain"/>
    <property type="match status" value="1"/>
</dbReference>
<dbReference type="InterPro" id="IPR036053">
    <property type="entry name" value="PABP-dom"/>
</dbReference>
<dbReference type="SUPFAM" id="SSF50985">
    <property type="entry name" value="RCC1/BLIP-II"/>
    <property type="match status" value="1"/>
</dbReference>
<keyword evidence="2" id="KW-0863">Zinc-finger</keyword>
<feature type="domain" description="UBR-type" evidence="9">
    <location>
        <begin position="1068"/>
        <end position="1136"/>
    </location>
</feature>
<dbReference type="GO" id="GO:0008270">
    <property type="term" value="F:zinc ion binding"/>
    <property type="evidence" value="ECO:0007669"/>
    <property type="project" value="UniProtKB-KW"/>
</dbReference>
<dbReference type="HOGENOM" id="CLU_000257_0_0_1"/>
<dbReference type="PROSITE" id="PS51157">
    <property type="entry name" value="ZF_UBR"/>
    <property type="match status" value="1"/>
</dbReference>
<dbReference type="FunFam" id="3.30.2410.10:FF:000008">
    <property type="entry name" value="Putative E3 ubiquitin-protein ligase UBR5"/>
    <property type="match status" value="1"/>
</dbReference>
<evidence type="ECO:0000256" key="4">
    <source>
        <dbReference type="ARBA" id="ARBA00022833"/>
    </source>
</evidence>
<gene>
    <name evidence="11" type="ORF">TRIADDRAFT_58408</name>
</gene>
<evidence type="ECO:0008006" key="13">
    <source>
        <dbReference type="Google" id="ProtNLM"/>
    </source>
</evidence>
<dbReference type="SMART" id="SM00517">
    <property type="entry name" value="PolyA"/>
    <property type="match status" value="1"/>
</dbReference>
<dbReference type="STRING" id="10228.B3S209"/>
<evidence type="ECO:0000259" key="10">
    <source>
        <dbReference type="PROSITE" id="PS51309"/>
    </source>
</evidence>
<dbReference type="CTD" id="6755408"/>
<dbReference type="Pfam" id="PF00632">
    <property type="entry name" value="HECT"/>
    <property type="match status" value="1"/>
</dbReference>
<dbReference type="Gene3D" id="3.30.2160.10">
    <property type="entry name" value="Hect, E3 ligase catalytic domain"/>
    <property type="match status" value="1"/>
</dbReference>
<dbReference type="InterPro" id="IPR024725">
    <property type="entry name" value="UBR5_UBA"/>
</dbReference>
<organism evidence="11 12">
    <name type="scientific">Trichoplax adhaerens</name>
    <name type="common">Trichoplax reptans</name>
    <dbReference type="NCBI Taxonomy" id="10228"/>
    <lineage>
        <taxon>Eukaryota</taxon>
        <taxon>Metazoa</taxon>
        <taxon>Placozoa</taxon>
        <taxon>Uniplacotomia</taxon>
        <taxon>Trichoplacea</taxon>
        <taxon>Trichoplacidae</taxon>
        <taxon>Trichoplax</taxon>
    </lineage>
</organism>
<dbReference type="GO" id="GO:0000209">
    <property type="term" value="P:protein polyubiquitination"/>
    <property type="evidence" value="ECO:0000318"/>
    <property type="project" value="GO_Central"/>
</dbReference>
<feature type="compositionally biased region" description="Polar residues" evidence="7">
    <location>
        <begin position="1476"/>
        <end position="1486"/>
    </location>
</feature>
<feature type="domain" description="PABC" evidence="10">
    <location>
        <begin position="2181"/>
        <end position="2259"/>
    </location>
</feature>